<reference evidence="1 2" key="1">
    <citation type="journal article" date="2022" name="G3 (Bethesda)">
        <title>Whole-genome sequence and methylome profiling of the almond [Prunus dulcis (Mill.) D.A. Webb] cultivar 'Nonpareil'.</title>
        <authorList>
            <person name="D'Amico-Willman K.M."/>
            <person name="Ouma W.Z."/>
            <person name="Meulia T."/>
            <person name="Sideli G.M."/>
            <person name="Gradziel T.M."/>
            <person name="Fresnedo-Ramirez J."/>
        </authorList>
    </citation>
    <scope>NUCLEOTIDE SEQUENCE [LARGE SCALE GENOMIC DNA]</scope>
    <source>
        <strain evidence="1">Clone GOH B32 T37-40</strain>
    </source>
</reference>
<sequence>MAKSRFERELSISCRNSSIFRFVDVYFIFSWIKVFENLHHKPHVHSFDRIEDSNDMVTRNASEILSIAAPSSST</sequence>
<dbReference type="Proteomes" id="UP001054821">
    <property type="component" value="Chromosome 6"/>
</dbReference>
<dbReference type="AlphaFoldDB" id="A0AAD4VGW4"/>
<keyword evidence="2" id="KW-1185">Reference proteome</keyword>
<name>A0AAD4VGW4_PRUDU</name>
<organism evidence="1 2">
    <name type="scientific">Prunus dulcis</name>
    <name type="common">Almond</name>
    <name type="synonym">Amygdalus dulcis</name>
    <dbReference type="NCBI Taxonomy" id="3755"/>
    <lineage>
        <taxon>Eukaryota</taxon>
        <taxon>Viridiplantae</taxon>
        <taxon>Streptophyta</taxon>
        <taxon>Embryophyta</taxon>
        <taxon>Tracheophyta</taxon>
        <taxon>Spermatophyta</taxon>
        <taxon>Magnoliopsida</taxon>
        <taxon>eudicotyledons</taxon>
        <taxon>Gunneridae</taxon>
        <taxon>Pentapetalae</taxon>
        <taxon>rosids</taxon>
        <taxon>fabids</taxon>
        <taxon>Rosales</taxon>
        <taxon>Rosaceae</taxon>
        <taxon>Amygdaloideae</taxon>
        <taxon>Amygdaleae</taxon>
        <taxon>Prunus</taxon>
    </lineage>
</organism>
<gene>
    <name evidence="1" type="ORF">L3X38_033369</name>
</gene>
<comment type="caution">
    <text evidence="1">The sequence shown here is derived from an EMBL/GenBank/DDBJ whole genome shotgun (WGS) entry which is preliminary data.</text>
</comment>
<accession>A0AAD4VGW4</accession>
<protein>
    <submittedName>
        <fullName evidence="1">Uncharacterized protein</fullName>
    </submittedName>
</protein>
<proteinExistence type="predicted"/>
<dbReference type="EMBL" id="JAJFAZ020000006">
    <property type="protein sequence ID" value="KAI5324296.1"/>
    <property type="molecule type" value="Genomic_DNA"/>
</dbReference>
<evidence type="ECO:0000313" key="2">
    <source>
        <dbReference type="Proteomes" id="UP001054821"/>
    </source>
</evidence>
<evidence type="ECO:0000313" key="1">
    <source>
        <dbReference type="EMBL" id="KAI5324296.1"/>
    </source>
</evidence>